<evidence type="ECO:0000259" key="1">
    <source>
        <dbReference type="Pfam" id="PF04991"/>
    </source>
</evidence>
<dbReference type="Proteomes" id="UP000594262">
    <property type="component" value="Unplaced"/>
</dbReference>
<reference evidence="2" key="1">
    <citation type="submission" date="2021-01" db="UniProtKB">
        <authorList>
            <consortium name="EnsemblMetazoa"/>
        </authorList>
    </citation>
    <scope>IDENTIFICATION</scope>
</reference>
<dbReference type="GeneID" id="136799369"/>
<accession>A0A7M5X7S3</accession>
<dbReference type="GO" id="GO:0009100">
    <property type="term" value="P:glycoprotein metabolic process"/>
    <property type="evidence" value="ECO:0007669"/>
    <property type="project" value="UniProtKB-ARBA"/>
</dbReference>
<dbReference type="InterPro" id="IPR007074">
    <property type="entry name" value="LicD/FKTN/FKRP_NTP_transf"/>
</dbReference>
<sequence>MATQMTQGVILLLVCFTLANVYYFIQNYSQNTYFQEVRRTLTIVKNKEENVDVTNTAKSSSGGLTQVNEILKRLQTLETKRNVDMANKTKTVLDGLIGKFWPNGQQASVVDEAENLKWLNRTNAKGFAEYGDGTCPVTTDRPPWQKLLREWVKIAKKHKIRYFLSAGSLLGAWRAEDVIPYDADMDIRIHIDDFEKLYPLRQRKFVWDAYDDYESHFYFTKDWRLPYDLRRRYTCKGKKVHEYEGQCSFTDPNARMIYRQWHMDLYAYTTYTDVVKFLPRDAAYEYRKEDILPITKCMFMEIETRCPQNPTAIFKRLYGSSRPLPTKKCVNKKYVRV</sequence>
<dbReference type="PANTHER" id="PTHR13627">
    <property type="entry name" value="FUKUTIN RELATED PROTEIN"/>
    <property type="match status" value="1"/>
</dbReference>
<dbReference type="PANTHER" id="PTHR13627:SF35">
    <property type="entry name" value="LICD FAMILY PROTEIN"/>
    <property type="match status" value="1"/>
</dbReference>
<proteinExistence type="predicted"/>
<dbReference type="Pfam" id="PF04991">
    <property type="entry name" value="LicD"/>
    <property type="match status" value="1"/>
</dbReference>
<dbReference type="AlphaFoldDB" id="A0A7M5X7S3"/>
<dbReference type="OrthoDB" id="444255at2759"/>
<dbReference type="EnsemblMetazoa" id="CLYHEMT019042.1">
    <property type="protein sequence ID" value="CLYHEMP019042.1"/>
    <property type="gene ID" value="CLYHEMG019042"/>
</dbReference>
<organism evidence="2 3">
    <name type="scientific">Clytia hemisphaerica</name>
    <dbReference type="NCBI Taxonomy" id="252671"/>
    <lineage>
        <taxon>Eukaryota</taxon>
        <taxon>Metazoa</taxon>
        <taxon>Cnidaria</taxon>
        <taxon>Hydrozoa</taxon>
        <taxon>Hydroidolina</taxon>
        <taxon>Leptothecata</taxon>
        <taxon>Obeliida</taxon>
        <taxon>Clytiidae</taxon>
        <taxon>Clytia</taxon>
    </lineage>
</organism>
<name>A0A7M5X7S3_9CNID</name>
<protein>
    <recommendedName>
        <fullName evidence="1">LicD/FKTN/FKRP nucleotidyltransferase domain-containing protein</fullName>
    </recommendedName>
</protein>
<evidence type="ECO:0000313" key="2">
    <source>
        <dbReference type="EnsemblMetazoa" id="CLYHEMP019042.1"/>
    </source>
</evidence>
<feature type="domain" description="LicD/FKTN/FKRP nucleotidyltransferase" evidence="1">
    <location>
        <begin position="155"/>
        <end position="203"/>
    </location>
</feature>
<evidence type="ECO:0000313" key="3">
    <source>
        <dbReference type="Proteomes" id="UP000594262"/>
    </source>
</evidence>
<dbReference type="InterPro" id="IPR052613">
    <property type="entry name" value="LicD_transferase"/>
</dbReference>
<keyword evidence="3" id="KW-1185">Reference proteome</keyword>
<dbReference type="RefSeq" id="XP_066912184.1">
    <property type="nucleotide sequence ID" value="XM_067056083.1"/>
</dbReference>
<dbReference type="RefSeq" id="XP_066912182.1">
    <property type="nucleotide sequence ID" value="XM_067056081.1"/>
</dbReference>